<dbReference type="FunFam" id="3.40.50.11980:FF:000001">
    <property type="entry name" value="ZC3H12A isoform 1"/>
    <property type="match status" value="1"/>
</dbReference>
<dbReference type="CDD" id="cd18719">
    <property type="entry name" value="PIN_Zc3h12a-N4BP1-like"/>
    <property type="match status" value="1"/>
</dbReference>
<evidence type="ECO:0000256" key="1">
    <source>
        <dbReference type="SAM" id="MobiDB-lite"/>
    </source>
</evidence>
<dbReference type="Proteomes" id="UP000092445">
    <property type="component" value="Unassembled WGS sequence"/>
</dbReference>
<dbReference type="VEuPathDB" id="VectorBase:GPAI011790"/>
<feature type="region of interest" description="Disordered" evidence="1">
    <location>
        <begin position="56"/>
        <end position="85"/>
    </location>
</feature>
<accession>A0A1A9ZE14</accession>
<protein>
    <submittedName>
        <fullName evidence="3">RNase_Zc3h12a domain-containing protein</fullName>
    </submittedName>
</protein>
<dbReference type="InterPro" id="IPR021869">
    <property type="entry name" value="RNase_Zc3h12_NYN"/>
</dbReference>
<feature type="compositionally biased region" description="Polar residues" evidence="1">
    <location>
        <begin position="8"/>
        <end position="25"/>
    </location>
</feature>
<dbReference type="PANTHER" id="PTHR12876">
    <property type="entry name" value="N4BP1-RELATED"/>
    <property type="match status" value="1"/>
</dbReference>
<feature type="region of interest" description="Disordered" evidence="1">
    <location>
        <begin position="1"/>
        <end position="26"/>
    </location>
</feature>
<dbReference type="GO" id="GO:0005634">
    <property type="term" value="C:nucleus"/>
    <property type="evidence" value="ECO:0007669"/>
    <property type="project" value="TreeGrafter"/>
</dbReference>
<dbReference type="EnsemblMetazoa" id="GPAI011790-RA">
    <property type="protein sequence ID" value="GPAI011790-PA"/>
    <property type="gene ID" value="GPAI011790"/>
</dbReference>
<evidence type="ECO:0000259" key="2">
    <source>
        <dbReference type="Pfam" id="PF11977"/>
    </source>
</evidence>
<reference evidence="3" key="2">
    <citation type="submission" date="2020-05" db="UniProtKB">
        <authorList>
            <consortium name="EnsemblMetazoa"/>
        </authorList>
    </citation>
    <scope>IDENTIFICATION</scope>
    <source>
        <strain evidence="3">IAEA</strain>
    </source>
</reference>
<feature type="compositionally biased region" description="Basic residues" evidence="1">
    <location>
        <begin position="64"/>
        <end position="85"/>
    </location>
</feature>
<dbReference type="Pfam" id="PF11977">
    <property type="entry name" value="RNase_Zc3h12a"/>
    <property type="match status" value="1"/>
</dbReference>
<dbReference type="AlphaFoldDB" id="A0A1A9ZE14"/>
<evidence type="ECO:0000313" key="3">
    <source>
        <dbReference type="EnsemblMetazoa" id="GPAI011790-PA"/>
    </source>
</evidence>
<dbReference type="InterPro" id="IPR051101">
    <property type="entry name" value="ZC3H12/N4BP1_RNase_Reg"/>
</dbReference>
<dbReference type="GO" id="GO:0003729">
    <property type="term" value="F:mRNA binding"/>
    <property type="evidence" value="ECO:0007669"/>
    <property type="project" value="TreeGrafter"/>
</dbReference>
<feature type="domain" description="RNase NYN" evidence="2">
    <location>
        <begin position="353"/>
        <end position="501"/>
    </location>
</feature>
<dbReference type="GO" id="GO:0036464">
    <property type="term" value="C:cytoplasmic ribonucleoprotein granule"/>
    <property type="evidence" value="ECO:0007669"/>
    <property type="project" value="TreeGrafter"/>
</dbReference>
<name>A0A1A9ZE14_GLOPL</name>
<reference evidence="4" key="1">
    <citation type="submission" date="2014-03" db="EMBL/GenBank/DDBJ databases">
        <authorList>
            <person name="Aksoy S."/>
            <person name="Warren W."/>
            <person name="Wilson R.K."/>
        </authorList>
    </citation>
    <scope>NUCLEOTIDE SEQUENCE [LARGE SCALE GENOMIC DNA]</scope>
    <source>
        <strain evidence="4">IAEA</strain>
    </source>
</reference>
<evidence type="ECO:0000313" key="4">
    <source>
        <dbReference type="Proteomes" id="UP000092445"/>
    </source>
</evidence>
<dbReference type="Gene3D" id="3.40.50.11980">
    <property type="match status" value="1"/>
</dbReference>
<dbReference type="GO" id="GO:0004521">
    <property type="term" value="F:RNA endonuclease activity"/>
    <property type="evidence" value="ECO:0007669"/>
    <property type="project" value="TreeGrafter"/>
</dbReference>
<proteinExistence type="predicted"/>
<organism evidence="3 4">
    <name type="scientific">Glossina pallidipes</name>
    <name type="common">Tsetse fly</name>
    <dbReference type="NCBI Taxonomy" id="7398"/>
    <lineage>
        <taxon>Eukaryota</taxon>
        <taxon>Metazoa</taxon>
        <taxon>Ecdysozoa</taxon>
        <taxon>Arthropoda</taxon>
        <taxon>Hexapoda</taxon>
        <taxon>Insecta</taxon>
        <taxon>Pterygota</taxon>
        <taxon>Neoptera</taxon>
        <taxon>Endopterygota</taxon>
        <taxon>Diptera</taxon>
        <taxon>Brachycera</taxon>
        <taxon>Muscomorpha</taxon>
        <taxon>Hippoboscoidea</taxon>
        <taxon>Glossinidae</taxon>
        <taxon>Glossina</taxon>
    </lineage>
</organism>
<dbReference type="STRING" id="7398.A0A1A9ZE14"/>
<dbReference type="PANTHER" id="PTHR12876:SF35">
    <property type="entry name" value="LD08718P-RELATED"/>
    <property type="match status" value="1"/>
</dbReference>
<keyword evidence="4" id="KW-1185">Reference proteome</keyword>
<sequence>MDIDADNLTLTDQNHNSDDLPSTSEQSRKNIWNILKQKRREERLRSHNRTILEKALGKVSQTKCRQKRRSKKCSKKRSKKKKKIVQKFVSKKNSFRNLAGRSNTSPNQENLNLIHRSCAKKNMDEDDDDCICIEPEIEEIVIDDVDNSDTELTSEYQNLLISFNRKVTSTPLQNRPQQVSTQTPQAKNLNLIECLENEALPFFEDIAGDLIFTPPIYKTLSVLTEDSKAKQSTESLKDREAKLINNNSIASPITIIDDSSLKDKRHDSTLKSREPSISEDDSVIFVSETNKNDFLPLKSKTGSNLIDAHVERTPRRTLLPELFTRSEKKQLSKYNTNAYNPSGDRENEQLSKKRMIIIDGSNVAYGHALCKNFSVRGLKIAIEYFEKMGHEVKAIVPQFRMSKHKSTEPDELERLHRAGKIVLTPCKNLPGKSSTCYDDRFILQLACELDAVVISNDNYRDLLFENTAFKKVIENRVIGYTWCNDIFILPKDPYGKWGPPLSSILNRV</sequence>